<sequence length="484" mass="54202">MDDNRVLFYFDINQLYQNNEERCFEMIKAEKYKLLAPSSSMYWIFGEDTCPEMFMAVRRAKNDFNHLWPDILSDLNVAELIFQIVGLQHSNQILREENTKLLNQLHDSIPIPPPQTSSDQLMTSMNDVSMSMVCDETMTPTNYFKPIPGVNTILACGEKTRIDKDDDLNVRFGFFCFFEPPISFLPLLTLLFYSPLQQSTALTAKVCQGIDQIAQMFYDSDSVQQSQDYSNETLNMGDQTVGGLLIWKNEPSASLNIHKDLPPPEIPLGNRPGGLKVHKDESKKSVGLQIFKDPEGVAGRSEFQRPLPAFDDGQRFSLPKSLHQQPIRDENLVPRPLHDDFSQLNLTGSRIDLVPCCASTAVFQVPKPAVLPSPIALISGGSANLISSPTIEPKVETQSKKSALQEFKRQSDDNDMDMGNSGSESPNRPASPLAAAFNQFVHSPDKSGRLRIDATKFMEAFLTNKSKNPASSSGTNERKWPPLF</sequence>
<dbReference type="WBParaSite" id="HDID_0000802201-mRNA-1">
    <property type="protein sequence ID" value="HDID_0000802201-mRNA-1"/>
    <property type="gene ID" value="HDID_0000802201"/>
</dbReference>
<dbReference type="EMBL" id="UYSG01011015">
    <property type="protein sequence ID" value="VDL60338.1"/>
    <property type="molecule type" value="Genomic_DNA"/>
</dbReference>
<gene>
    <name evidence="2" type="ORF">HDID_LOCUS8020</name>
</gene>
<feature type="compositionally biased region" description="Polar residues" evidence="1">
    <location>
        <begin position="463"/>
        <end position="475"/>
    </location>
</feature>
<protein>
    <submittedName>
        <fullName evidence="2 4">Uncharacterized protein</fullName>
    </submittedName>
</protein>
<name>A0A0R3SS06_HYMDI</name>
<evidence type="ECO:0000313" key="4">
    <source>
        <dbReference type="WBParaSite" id="HDID_0000802201-mRNA-1"/>
    </source>
</evidence>
<dbReference type="Proteomes" id="UP000274504">
    <property type="component" value="Unassembled WGS sequence"/>
</dbReference>
<reference evidence="2 3" key="2">
    <citation type="submission" date="2018-11" db="EMBL/GenBank/DDBJ databases">
        <authorList>
            <consortium name="Pathogen Informatics"/>
        </authorList>
    </citation>
    <scope>NUCLEOTIDE SEQUENCE [LARGE SCALE GENOMIC DNA]</scope>
</reference>
<proteinExistence type="predicted"/>
<accession>A0A0R3SS06</accession>
<evidence type="ECO:0000256" key="1">
    <source>
        <dbReference type="SAM" id="MobiDB-lite"/>
    </source>
</evidence>
<feature type="region of interest" description="Disordered" evidence="1">
    <location>
        <begin position="393"/>
        <end position="438"/>
    </location>
</feature>
<reference evidence="4" key="1">
    <citation type="submission" date="2017-02" db="UniProtKB">
        <authorList>
            <consortium name="WormBaseParasite"/>
        </authorList>
    </citation>
    <scope>IDENTIFICATION</scope>
</reference>
<organism evidence="4">
    <name type="scientific">Hymenolepis diminuta</name>
    <name type="common">Rat tapeworm</name>
    <dbReference type="NCBI Taxonomy" id="6216"/>
    <lineage>
        <taxon>Eukaryota</taxon>
        <taxon>Metazoa</taxon>
        <taxon>Spiralia</taxon>
        <taxon>Lophotrochozoa</taxon>
        <taxon>Platyhelminthes</taxon>
        <taxon>Cestoda</taxon>
        <taxon>Eucestoda</taxon>
        <taxon>Cyclophyllidea</taxon>
        <taxon>Hymenolepididae</taxon>
        <taxon>Hymenolepis</taxon>
    </lineage>
</organism>
<dbReference type="OrthoDB" id="6269898at2759"/>
<feature type="region of interest" description="Disordered" evidence="1">
    <location>
        <begin position="462"/>
        <end position="484"/>
    </location>
</feature>
<dbReference type="AlphaFoldDB" id="A0A0R3SS06"/>
<evidence type="ECO:0000313" key="3">
    <source>
        <dbReference type="Proteomes" id="UP000274504"/>
    </source>
</evidence>
<evidence type="ECO:0000313" key="2">
    <source>
        <dbReference type="EMBL" id="VDL60338.1"/>
    </source>
</evidence>